<accession>A0A951UY05</accession>
<organism evidence="1 2">
    <name type="scientific">Cyanomargarita calcarea GSE-NOS-MK-12-04C</name>
    <dbReference type="NCBI Taxonomy" id="2839659"/>
    <lineage>
        <taxon>Bacteria</taxon>
        <taxon>Bacillati</taxon>
        <taxon>Cyanobacteriota</taxon>
        <taxon>Cyanophyceae</taxon>
        <taxon>Nostocales</taxon>
        <taxon>Cyanomargaritaceae</taxon>
        <taxon>Cyanomargarita</taxon>
    </lineage>
</organism>
<dbReference type="Proteomes" id="UP000729701">
    <property type="component" value="Unassembled WGS sequence"/>
</dbReference>
<protein>
    <submittedName>
        <fullName evidence="1">Uncharacterized protein</fullName>
    </submittedName>
</protein>
<gene>
    <name evidence="1" type="ORF">KME60_26175</name>
</gene>
<sequence>MPRTSWKYLHRQRSERRSLCLYASLPAGIALNHPCHRGVAVNLAIALGLHEALDESAQCPGYLVR</sequence>
<proteinExistence type="predicted"/>
<reference evidence="1" key="1">
    <citation type="submission" date="2021-05" db="EMBL/GenBank/DDBJ databases">
        <authorList>
            <person name="Pietrasiak N."/>
            <person name="Ward R."/>
            <person name="Stajich J.E."/>
            <person name="Kurbessoian T."/>
        </authorList>
    </citation>
    <scope>NUCLEOTIDE SEQUENCE</scope>
    <source>
        <strain evidence="1">GSE-NOS-MK-12-04C</strain>
    </source>
</reference>
<dbReference type="AlphaFoldDB" id="A0A951UY05"/>
<comment type="caution">
    <text evidence="1">The sequence shown here is derived from an EMBL/GenBank/DDBJ whole genome shotgun (WGS) entry which is preliminary data.</text>
</comment>
<reference evidence="1" key="2">
    <citation type="journal article" date="2022" name="Microbiol. Resour. Announc.">
        <title>Metagenome Sequencing to Explore Phylogenomics of Terrestrial Cyanobacteria.</title>
        <authorList>
            <person name="Ward R.D."/>
            <person name="Stajich J.E."/>
            <person name="Johansen J.R."/>
            <person name="Huntemann M."/>
            <person name="Clum A."/>
            <person name="Foster B."/>
            <person name="Foster B."/>
            <person name="Roux S."/>
            <person name="Palaniappan K."/>
            <person name="Varghese N."/>
            <person name="Mukherjee S."/>
            <person name="Reddy T.B.K."/>
            <person name="Daum C."/>
            <person name="Copeland A."/>
            <person name="Chen I.A."/>
            <person name="Ivanova N.N."/>
            <person name="Kyrpides N.C."/>
            <person name="Shapiro N."/>
            <person name="Eloe-Fadrosh E.A."/>
            <person name="Pietrasiak N."/>
        </authorList>
    </citation>
    <scope>NUCLEOTIDE SEQUENCE</scope>
    <source>
        <strain evidence="1">GSE-NOS-MK-12-04C</strain>
    </source>
</reference>
<dbReference type="EMBL" id="JAHHGZ010000035">
    <property type="protein sequence ID" value="MBW4670815.1"/>
    <property type="molecule type" value="Genomic_DNA"/>
</dbReference>
<name>A0A951UY05_9CYAN</name>
<evidence type="ECO:0000313" key="1">
    <source>
        <dbReference type="EMBL" id="MBW4670815.1"/>
    </source>
</evidence>
<evidence type="ECO:0000313" key="2">
    <source>
        <dbReference type="Proteomes" id="UP000729701"/>
    </source>
</evidence>